<keyword evidence="5 7" id="KW-1133">Transmembrane helix</keyword>
<feature type="domain" description="YetF C-terminal" evidence="8">
    <location>
        <begin position="82"/>
        <end position="214"/>
    </location>
</feature>
<feature type="transmembrane region" description="Helical" evidence="7">
    <location>
        <begin position="7"/>
        <end position="26"/>
    </location>
</feature>
<evidence type="ECO:0000259" key="8">
    <source>
        <dbReference type="Pfam" id="PF04239"/>
    </source>
</evidence>
<dbReference type="InterPro" id="IPR012452">
    <property type="entry name" value="DUF1657"/>
</dbReference>
<evidence type="ECO:0000256" key="2">
    <source>
        <dbReference type="ARBA" id="ARBA00006448"/>
    </source>
</evidence>
<organism evidence="9 10">
    <name type="scientific">Paenibacillus stellifer</name>
    <dbReference type="NCBI Taxonomy" id="169760"/>
    <lineage>
        <taxon>Bacteria</taxon>
        <taxon>Bacillati</taxon>
        <taxon>Bacillota</taxon>
        <taxon>Bacilli</taxon>
        <taxon>Bacillales</taxon>
        <taxon>Paenibacillaceae</taxon>
        <taxon>Paenibacillus</taxon>
    </lineage>
</organism>
<dbReference type="RefSeq" id="WP_038695869.1">
    <property type="nucleotide sequence ID" value="NZ_CP009286.1"/>
</dbReference>
<reference evidence="9 10" key="1">
    <citation type="submission" date="2014-08" db="EMBL/GenBank/DDBJ databases">
        <title>Comparative genomics of the Paenibacillus odorifer group.</title>
        <authorList>
            <person name="den Bakker H.C."/>
            <person name="Tsai Y.-C."/>
            <person name="Martin N."/>
            <person name="Korlach J."/>
            <person name="Wiedmann M."/>
        </authorList>
    </citation>
    <scope>NUCLEOTIDE SEQUENCE [LARGE SCALE GENOMIC DNA]</scope>
    <source>
        <strain evidence="9 10">DSM 14472</strain>
    </source>
</reference>
<dbReference type="InterPro" id="IPR007353">
    <property type="entry name" value="DUF421"/>
</dbReference>
<dbReference type="GO" id="GO:0005886">
    <property type="term" value="C:plasma membrane"/>
    <property type="evidence" value="ECO:0007669"/>
    <property type="project" value="UniProtKB-SubCell"/>
</dbReference>
<dbReference type="KEGG" id="pste:PSTEL_13555"/>
<keyword evidence="6 7" id="KW-0472">Membrane</keyword>
<dbReference type="AlphaFoldDB" id="A0A089LR11"/>
<evidence type="ECO:0000256" key="5">
    <source>
        <dbReference type="ARBA" id="ARBA00022989"/>
    </source>
</evidence>
<evidence type="ECO:0000256" key="4">
    <source>
        <dbReference type="ARBA" id="ARBA00022692"/>
    </source>
</evidence>
<dbReference type="InterPro" id="IPR023090">
    <property type="entry name" value="UPF0702_alpha/beta_dom_sf"/>
</dbReference>
<gene>
    <name evidence="9" type="ORF">PSTEL_13555</name>
</gene>
<dbReference type="STRING" id="169760.PSTEL_13555"/>
<keyword evidence="3" id="KW-1003">Cell membrane</keyword>
<dbReference type="PANTHER" id="PTHR34582">
    <property type="entry name" value="UPF0702 TRANSMEMBRANE PROTEIN YCAP"/>
    <property type="match status" value="1"/>
</dbReference>
<dbReference type="Proteomes" id="UP000029507">
    <property type="component" value="Chromosome"/>
</dbReference>
<accession>A0A089LR11</accession>
<dbReference type="OrthoDB" id="9778331at2"/>
<evidence type="ECO:0000313" key="9">
    <source>
        <dbReference type="EMBL" id="AIQ63961.1"/>
    </source>
</evidence>
<proteinExistence type="inferred from homology"/>
<evidence type="ECO:0000313" key="10">
    <source>
        <dbReference type="Proteomes" id="UP000029507"/>
    </source>
</evidence>
<dbReference type="PANTHER" id="PTHR34582:SF7">
    <property type="entry name" value="UPF0702 TRANSMEMBRANE PROTEIN YDFS"/>
    <property type="match status" value="1"/>
</dbReference>
<evidence type="ECO:0000256" key="6">
    <source>
        <dbReference type="ARBA" id="ARBA00023136"/>
    </source>
</evidence>
<comment type="subcellular location">
    <subcellularLocation>
        <location evidence="1">Cell membrane</location>
        <topology evidence="1">Multi-pass membrane protein</topology>
    </subcellularLocation>
</comment>
<dbReference type="EMBL" id="CP009286">
    <property type="protein sequence ID" value="AIQ63961.1"/>
    <property type="molecule type" value="Genomic_DNA"/>
</dbReference>
<keyword evidence="4 7" id="KW-0812">Transmembrane</keyword>
<feature type="transmembrane region" description="Helical" evidence="7">
    <location>
        <begin position="33"/>
        <end position="53"/>
    </location>
</feature>
<sequence>MPTWLEVILRTLVAIVVLFLLTKLLGKRQISQLSFFEYITGITIGSIAATLSLETDQNWYLGFLALLVWCTVSFIIEFVQLKSKKARDFLDFKATVLIKDGQIQEANLKKERLTSDELLVQLRSKNVFKIADVEFAILEPNGEINVLVKRENQPLTPKSLGVKVAPEMVAQAVIMDGKLIPEGLDSIKKTPEWLMNELEKLELNVHDVFLGQVDAYGELTVDLYADKAQIQQPQQKPELYALLKKCEADLEMFGLSTTNEDAKKLYEQCSVELQKVIQELKPLLCT</sequence>
<name>A0A089LR11_9BACL</name>
<dbReference type="HOGENOM" id="CLU_077149_0_0_9"/>
<evidence type="ECO:0000256" key="7">
    <source>
        <dbReference type="SAM" id="Phobius"/>
    </source>
</evidence>
<keyword evidence="10" id="KW-1185">Reference proteome</keyword>
<evidence type="ECO:0000256" key="1">
    <source>
        <dbReference type="ARBA" id="ARBA00004651"/>
    </source>
</evidence>
<dbReference type="Pfam" id="PF04239">
    <property type="entry name" value="DUF421"/>
    <property type="match status" value="1"/>
</dbReference>
<comment type="similarity">
    <text evidence="2">Belongs to the UPF0702 family.</text>
</comment>
<feature type="transmembrane region" description="Helical" evidence="7">
    <location>
        <begin position="59"/>
        <end position="79"/>
    </location>
</feature>
<dbReference type="Gene3D" id="3.30.240.20">
    <property type="entry name" value="bsu07140 like domains"/>
    <property type="match status" value="2"/>
</dbReference>
<protein>
    <submittedName>
        <fullName evidence="9">Membrane protein</fullName>
    </submittedName>
</protein>
<dbReference type="Pfam" id="PF07870">
    <property type="entry name" value="DUF1657"/>
    <property type="match status" value="1"/>
</dbReference>
<evidence type="ECO:0000256" key="3">
    <source>
        <dbReference type="ARBA" id="ARBA00022475"/>
    </source>
</evidence>